<evidence type="ECO:0000313" key="2">
    <source>
        <dbReference type="EMBL" id="HIU40447.1"/>
    </source>
</evidence>
<accession>A0A9D1IQU3</accession>
<dbReference type="Gene3D" id="3.40.470.10">
    <property type="entry name" value="Uracil-DNA glycosylase-like domain"/>
    <property type="match status" value="1"/>
</dbReference>
<keyword evidence="2" id="KW-0326">Glycosidase</keyword>
<feature type="domain" description="Uracil-DNA glycosylase-like" evidence="1">
    <location>
        <begin position="12"/>
        <end position="145"/>
    </location>
</feature>
<dbReference type="Proteomes" id="UP000824074">
    <property type="component" value="Unassembled WGS sequence"/>
</dbReference>
<dbReference type="NCBIfam" id="TIGR04274">
    <property type="entry name" value="hypoxanDNAglyco"/>
    <property type="match status" value="1"/>
</dbReference>
<dbReference type="InterPro" id="IPR026353">
    <property type="entry name" value="Hypoxan-DNA_Glyclase"/>
</dbReference>
<reference evidence="2" key="2">
    <citation type="journal article" date="2021" name="PeerJ">
        <title>Extensive microbial diversity within the chicken gut microbiome revealed by metagenomics and culture.</title>
        <authorList>
            <person name="Gilroy R."/>
            <person name="Ravi A."/>
            <person name="Getino M."/>
            <person name="Pursley I."/>
            <person name="Horton D.L."/>
            <person name="Alikhan N.F."/>
            <person name="Baker D."/>
            <person name="Gharbi K."/>
            <person name="Hall N."/>
            <person name="Watson M."/>
            <person name="Adriaenssens E.M."/>
            <person name="Foster-Nyarko E."/>
            <person name="Jarju S."/>
            <person name="Secka A."/>
            <person name="Antonio M."/>
            <person name="Oren A."/>
            <person name="Chaudhuri R.R."/>
            <person name="La Ragione R."/>
            <person name="Hildebrand F."/>
            <person name="Pallen M.J."/>
        </authorList>
    </citation>
    <scope>NUCLEOTIDE SEQUENCE</scope>
    <source>
        <strain evidence="2">CHK193-30670</strain>
    </source>
</reference>
<dbReference type="AlphaFoldDB" id="A0A9D1IQU3"/>
<dbReference type="Pfam" id="PF03167">
    <property type="entry name" value="UDG"/>
    <property type="match status" value="1"/>
</dbReference>
<proteinExistence type="predicted"/>
<evidence type="ECO:0000313" key="3">
    <source>
        <dbReference type="Proteomes" id="UP000824074"/>
    </source>
</evidence>
<dbReference type="EC" id="3.2.2.15" evidence="2"/>
<name>A0A9D1IQU3_9FIRM</name>
<dbReference type="EMBL" id="DVMT01000040">
    <property type="protein sequence ID" value="HIU40447.1"/>
    <property type="molecule type" value="Genomic_DNA"/>
</dbReference>
<evidence type="ECO:0000259" key="1">
    <source>
        <dbReference type="Pfam" id="PF03167"/>
    </source>
</evidence>
<protein>
    <submittedName>
        <fullName evidence="2">DNA-deoxyinosine glycosylase</fullName>
        <ecNumber evidence="2">3.2.2.15</ecNumber>
    </submittedName>
</protein>
<organism evidence="2 3">
    <name type="scientific">Candidatus Aphodocola excrementigallinarum</name>
    <dbReference type="NCBI Taxonomy" id="2840670"/>
    <lineage>
        <taxon>Bacteria</taxon>
        <taxon>Bacillati</taxon>
        <taxon>Bacillota</taxon>
        <taxon>Bacilli</taxon>
        <taxon>Candidatus Aphodocola</taxon>
    </lineage>
</organism>
<dbReference type="SUPFAM" id="SSF52141">
    <property type="entry name" value="Uracil-DNA glycosylase-like"/>
    <property type="match status" value="1"/>
</dbReference>
<sequence>MQKKKVYHELEPYYNTNSKVLILGSMPSVKSRELKFYYMHPQNRFWKTLAKVYDEDLPSSIDDKKDFLKRHKIALWDVIASCNITGSSDSSISNVKVNNINKLLKETNVEKIFTLGRKAYNLYNKYLLPKTKKEASYLPSTSPLYCPKGIDEKLYNEYLKIKD</sequence>
<reference evidence="2" key="1">
    <citation type="submission" date="2020-10" db="EMBL/GenBank/DDBJ databases">
        <authorList>
            <person name="Gilroy R."/>
        </authorList>
    </citation>
    <scope>NUCLEOTIDE SEQUENCE</scope>
    <source>
        <strain evidence="2">CHK193-30670</strain>
    </source>
</reference>
<keyword evidence="2" id="KW-0378">Hydrolase</keyword>
<dbReference type="GO" id="GO:0033958">
    <property type="term" value="F:DNA-deoxyinosine glycosylase activity"/>
    <property type="evidence" value="ECO:0007669"/>
    <property type="project" value="UniProtKB-EC"/>
</dbReference>
<dbReference type="InterPro" id="IPR005122">
    <property type="entry name" value="Uracil-DNA_glycosylase-like"/>
</dbReference>
<dbReference type="CDD" id="cd10032">
    <property type="entry name" value="UDG-F6_HDG"/>
    <property type="match status" value="1"/>
</dbReference>
<comment type="caution">
    <text evidence="2">The sequence shown here is derived from an EMBL/GenBank/DDBJ whole genome shotgun (WGS) entry which is preliminary data.</text>
</comment>
<gene>
    <name evidence="2" type="ORF">IAB68_04025</name>
</gene>
<dbReference type="InterPro" id="IPR036895">
    <property type="entry name" value="Uracil-DNA_glycosylase-like_sf"/>
</dbReference>